<sequence length="101" mass="11636">MKLSIILSTYLSLLALPLVSVLPPFYQTRDEIRQILSDDRLSESIPDGEPILKIKRNDKGYKITTNKHSLQVNVNYKPLSRPGPAQFDFEFEQVKSKPYKD</sequence>
<accession>A0A090CXW8</accession>
<evidence type="ECO:0000313" key="2">
    <source>
        <dbReference type="Proteomes" id="UP000031552"/>
    </source>
</evidence>
<dbReference type="STRING" id="1437425.CSEC_0253"/>
<reference evidence="1" key="2">
    <citation type="submission" date="2014-09" db="EMBL/GenBank/DDBJ databases">
        <title>Criblamydia sequanensis harbors a mega-plasmid encoding arsenite resistance.</title>
        <authorList>
            <person name="Bertelli C."/>
            <person name="Goesmann A."/>
            <person name="Greub G."/>
        </authorList>
    </citation>
    <scope>NUCLEOTIDE SEQUENCE [LARGE SCALE GENOMIC DNA]</scope>
    <source>
        <strain evidence="1">CRIB-18</strain>
    </source>
</reference>
<keyword evidence="2" id="KW-1185">Reference proteome</keyword>
<dbReference type="RefSeq" id="WP_041016585.1">
    <property type="nucleotide sequence ID" value="NZ_CCEJ010000001.1"/>
</dbReference>
<comment type="caution">
    <text evidence="1">The sequence shown here is derived from an EMBL/GenBank/DDBJ whole genome shotgun (WGS) entry which is preliminary data.</text>
</comment>
<protein>
    <submittedName>
        <fullName evidence="1">Secreted protein</fullName>
    </submittedName>
</protein>
<dbReference type="EMBL" id="CCEJ010000001">
    <property type="protein sequence ID" value="CDR33092.1"/>
    <property type="molecule type" value="Genomic_DNA"/>
</dbReference>
<dbReference type="Proteomes" id="UP000031552">
    <property type="component" value="Unassembled WGS sequence"/>
</dbReference>
<name>A0A090CXW8_9BACT</name>
<evidence type="ECO:0000313" key="1">
    <source>
        <dbReference type="EMBL" id="CDR33092.1"/>
    </source>
</evidence>
<reference evidence="1" key="1">
    <citation type="submission" date="2013-12" db="EMBL/GenBank/DDBJ databases">
        <authorList>
            <person name="Linke B."/>
        </authorList>
    </citation>
    <scope>NUCLEOTIDE SEQUENCE [LARGE SCALE GENOMIC DNA]</scope>
    <source>
        <strain evidence="1">CRIB-18</strain>
    </source>
</reference>
<proteinExistence type="predicted"/>
<dbReference type="OrthoDB" id="21838at2"/>
<gene>
    <name evidence="1" type="ORF">CSEC_0253</name>
</gene>
<organism evidence="1 2">
    <name type="scientific">Candidatus Criblamydia sequanensis CRIB-18</name>
    <dbReference type="NCBI Taxonomy" id="1437425"/>
    <lineage>
        <taxon>Bacteria</taxon>
        <taxon>Pseudomonadati</taxon>
        <taxon>Chlamydiota</taxon>
        <taxon>Chlamydiia</taxon>
        <taxon>Parachlamydiales</taxon>
        <taxon>Candidatus Criblamydiaceae</taxon>
        <taxon>Candidatus Criblamydia</taxon>
    </lineage>
</organism>
<dbReference type="AlphaFoldDB" id="A0A090CXW8"/>
<dbReference type="eggNOG" id="ENOG502ZCTV">
    <property type="taxonomic scope" value="Bacteria"/>
</dbReference>